<keyword evidence="2" id="KW-0547">Nucleotide-binding</keyword>
<dbReference type="Pfam" id="PF13521">
    <property type="entry name" value="AAA_28"/>
    <property type="match status" value="1"/>
</dbReference>
<accession>A0ABU2Y8P6</accession>
<sequence>MKTKRIVLIGGPSSGKTTLIESLDKQGYFCMPEISREVIKQAQAEGIEQLFLEDPVLFSSKLLDGRLAQHKAAKESTETIIFYDRGLPDVTAYMKYIAVSYPDSFNTVCRKHTYDHIFLLPPWEAIHTNDDERYENFEQAKLITKFLKEEYELFGHSITEVPIGTVEERTKFIVNTLKLIS</sequence>
<dbReference type="InterPro" id="IPR027417">
    <property type="entry name" value="P-loop_NTPase"/>
</dbReference>
<evidence type="ECO:0000313" key="2">
    <source>
        <dbReference type="EMBL" id="MDT0554540.1"/>
    </source>
</evidence>
<dbReference type="SUPFAM" id="SSF52540">
    <property type="entry name" value="P-loop containing nucleoside triphosphate hydrolases"/>
    <property type="match status" value="1"/>
</dbReference>
<dbReference type="GO" id="GO:0005524">
    <property type="term" value="F:ATP binding"/>
    <property type="evidence" value="ECO:0007669"/>
    <property type="project" value="UniProtKB-KW"/>
</dbReference>
<dbReference type="RefSeq" id="WP_311331501.1">
    <property type="nucleotide sequence ID" value="NZ_JAVRHZ010000001.1"/>
</dbReference>
<dbReference type="Gene3D" id="3.40.50.300">
    <property type="entry name" value="P-loop containing nucleotide triphosphate hydrolases"/>
    <property type="match status" value="1"/>
</dbReference>
<organism evidence="2 3">
    <name type="scientific">Patiriisocius hiemis</name>
    <dbReference type="NCBI Taxonomy" id="3075604"/>
    <lineage>
        <taxon>Bacteria</taxon>
        <taxon>Pseudomonadati</taxon>
        <taxon>Bacteroidota</taxon>
        <taxon>Flavobacteriia</taxon>
        <taxon>Flavobacteriales</taxon>
        <taxon>Flavobacteriaceae</taxon>
        <taxon>Patiriisocius</taxon>
    </lineage>
</organism>
<gene>
    <name evidence="2" type="ORF">RM538_00885</name>
</gene>
<dbReference type="EMBL" id="JAVRHZ010000001">
    <property type="protein sequence ID" value="MDT0554540.1"/>
    <property type="molecule type" value="Genomic_DNA"/>
</dbReference>
<feature type="domain" description="NadR/Ttd14 AAA" evidence="1">
    <location>
        <begin position="5"/>
        <end position="169"/>
    </location>
</feature>
<evidence type="ECO:0000313" key="3">
    <source>
        <dbReference type="Proteomes" id="UP001254488"/>
    </source>
</evidence>
<reference evidence="2 3" key="1">
    <citation type="submission" date="2023-09" db="EMBL/GenBank/DDBJ databases">
        <authorList>
            <person name="Rey-Velasco X."/>
        </authorList>
    </citation>
    <scope>NUCLEOTIDE SEQUENCE [LARGE SCALE GENOMIC DNA]</scope>
    <source>
        <strain evidence="2 3">W242</strain>
    </source>
</reference>
<keyword evidence="3" id="KW-1185">Reference proteome</keyword>
<proteinExistence type="predicted"/>
<keyword evidence="2" id="KW-0067">ATP-binding</keyword>
<protein>
    <submittedName>
        <fullName evidence="2">ATP-binding protein</fullName>
    </submittedName>
</protein>
<dbReference type="InterPro" id="IPR038727">
    <property type="entry name" value="NadR/Ttd14_AAA_dom"/>
</dbReference>
<comment type="caution">
    <text evidence="2">The sequence shown here is derived from an EMBL/GenBank/DDBJ whole genome shotgun (WGS) entry which is preliminary data.</text>
</comment>
<name>A0ABU2Y8P6_9FLAO</name>
<evidence type="ECO:0000259" key="1">
    <source>
        <dbReference type="Pfam" id="PF13521"/>
    </source>
</evidence>
<dbReference type="Proteomes" id="UP001254488">
    <property type="component" value="Unassembled WGS sequence"/>
</dbReference>